<evidence type="ECO:0000259" key="9">
    <source>
        <dbReference type="PROSITE" id="PS51371"/>
    </source>
</evidence>
<keyword evidence="2" id="KW-1003">Cell membrane</keyword>
<dbReference type="InterPro" id="IPR000644">
    <property type="entry name" value="CBS_dom"/>
</dbReference>
<keyword evidence="12" id="KW-1185">Reference proteome</keyword>
<reference evidence="12" key="1">
    <citation type="submission" date="2016-10" db="EMBL/GenBank/DDBJ databases">
        <authorList>
            <person name="Varghese N."/>
            <person name="Submissions S."/>
        </authorList>
    </citation>
    <scope>NUCLEOTIDE SEQUENCE [LARGE SCALE GENOMIC DNA]</scope>
    <source>
        <strain evidence="12">CGMCC 1.7738</strain>
    </source>
</reference>
<evidence type="ECO:0000256" key="3">
    <source>
        <dbReference type="ARBA" id="ARBA00022692"/>
    </source>
</evidence>
<evidence type="ECO:0000256" key="2">
    <source>
        <dbReference type="ARBA" id="ARBA00022475"/>
    </source>
</evidence>
<protein>
    <submittedName>
        <fullName evidence="11">Hemolysin, contains CBS domains</fullName>
    </submittedName>
</protein>
<dbReference type="Pfam" id="PF01595">
    <property type="entry name" value="CNNM"/>
    <property type="match status" value="1"/>
</dbReference>
<keyword evidence="4" id="KW-0677">Repeat</keyword>
<comment type="subcellular location">
    <subcellularLocation>
        <location evidence="1">Cell membrane</location>
        <topology evidence="1">Multi-pass membrane protein</topology>
    </subcellularLocation>
</comment>
<dbReference type="SUPFAM" id="SSF54631">
    <property type="entry name" value="CBS-domain pair"/>
    <property type="match status" value="1"/>
</dbReference>
<organism evidence="11 12">
    <name type="scientific">Halogranum rubrum</name>
    <dbReference type="NCBI Taxonomy" id="553466"/>
    <lineage>
        <taxon>Archaea</taxon>
        <taxon>Methanobacteriati</taxon>
        <taxon>Methanobacteriota</taxon>
        <taxon>Stenosarchaea group</taxon>
        <taxon>Halobacteria</taxon>
        <taxon>Halobacteriales</taxon>
        <taxon>Haloferacaceae</taxon>
    </lineage>
</organism>
<dbReference type="InterPro" id="IPR046342">
    <property type="entry name" value="CBS_dom_sf"/>
</dbReference>
<dbReference type="InterPro" id="IPR051676">
    <property type="entry name" value="UPF0053_domain"/>
</dbReference>
<keyword evidence="7" id="KW-0129">CBS domain</keyword>
<dbReference type="STRING" id="553466.SAMN04487950_2760"/>
<evidence type="ECO:0000256" key="8">
    <source>
        <dbReference type="SAM" id="Phobius"/>
    </source>
</evidence>
<dbReference type="RefSeq" id="WP_089869974.1">
    <property type="nucleotide sequence ID" value="NZ_FOTC01000002.1"/>
</dbReference>
<feature type="transmembrane region" description="Helical" evidence="8">
    <location>
        <begin position="6"/>
        <end position="25"/>
    </location>
</feature>
<dbReference type="PANTHER" id="PTHR43099">
    <property type="entry name" value="UPF0053 PROTEIN YRKA"/>
    <property type="match status" value="1"/>
</dbReference>
<evidence type="ECO:0000313" key="11">
    <source>
        <dbReference type="EMBL" id="SFL15457.1"/>
    </source>
</evidence>
<dbReference type="Proteomes" id="UP000199607">
    <property type="component" value="Unassembled WGS sequence"/>
</dbReference>
<dbReference type="CDD" id="cd04590">
    <property type="entry name" value="CBS_pair_CorC_HlyC_assoc"/>
    <property type="match status" value="1"/>
</dbReference>
<evidence type="ECO:0000313" key="12">
    <source>
        <dbReference type="Proteomes" id="UP000199607"/>
    </source>
</evidence>
<proteinExistence type="predicted"/>
<keyword evidence="3 8" id="KW-0812">Transmembrane</keyword>
<evidence type="ECO:0000256" key="5">
    <source>
        <dbReference type="ARBA" id="ARBA00022989"/>
    </source>
</evidence>
<keyword evidence="6 8" id="KW-0472">Membrane</keyword>
<sequence length="367" mass="39652">MVTTATFLRLLAGIVLLLGNGFFVTTEFAMTRVRQFSEAEFQGSRGLERAWEMTERLEIYLSGCQLGITICSVGLGVAAEPALSALLDPLVQMVGLGGGGSGGEGGHTALAAFGSLAIINLLHLTIGEQAPTYLGIERTKTIAKYGGPVLYWWTRILSPIIRLADWTAKALLSLFGVEITRSWAEEELEEGAEEATTRGELVSQMGNVLSNLDLPTERRREVINALAIDRISAADIMIPREDIVAVSTSKSTAENFETIRNTPHTRFPLVGASLDDPLGVIYVPALLQHQSELEAGEMEFADIAVDPMKIAPDLPVSELIDAFQEAHQELALVVDDGETKGMVTATDGFEVITGELEDPFDEDTDES</sequence>
<feature type="domain" description="CNNM transmembrane" evidence="10">
    <location>
        <begin position="2"/>
        <end position="205"/>
    </location>
</feature>
<dbReference type="Pfam" id="PF00571">
    <property type="entry name" value="CBS"/>
    <property type="match status" value="1"/>
</dbReference>
<evidence type="ECO:0000256" key="4">
    <source>
        <dbReference type="ARBA" id="ARBA00022737"/>
    </source>
</evidence>
<dbReference type="Gene3D" id="3.10.580.10">
    <property type="entry name" value="CBS-domain"/>
    <property type="match status" value="1"/>
</dbReference>
<feature type="domain" description="CBS" evidence="9">
    <location>
        <begin position="298"/>
        <end position="362"/>
    </location>
</feature>
<dbReference type="GO" id="GO:0005886">
    <property type="term" value="C:plasma membrane"/>
    <property type="evidence" value="ECO:0007669"/>
    <property type="project" value="UniProtKB-SubCell"/>
</dbReference>
<dbReference type="PROSITE" id="PS51371">
    <property type="entry name" value="CBS"/>
    <property type="match status" value="1"/>
</dbReference>
<gene>
    <name evidence="11" type="ORF">SAMN04487950_2760</name>
</gene>
<dbReference type="EMBL" id="FOTC01000002">
    <property type="protein sequence ID" value="SFL15457.1"/>
    <property type="molecule type" value="Genomic_DNA"/>
</dbReference>
<dbReference type="InterPro" id="IPR002550">
    <property type="entry name" value="CNNM"/>
</dbReference>
<dbReference type="InterPro" id="IPR044751">
    <property type="entry name" value="Ion_transp-like_CBS"/>
</dbReference>
<dbReference type="AlphaFoldDB" id="A0A1I4FEY6"/>
<evidence type="ECO:0000256" key="1">
    <source>
        <dbReference type="ARBA" id="ARBA00004651"/>
    </source>
</evidence>
<evidence type="ECO:0000256" key="6">
    <source>
        <dbReference type="ARBA" id="ARBA00023136"/>
    </source>
</evidence>
<evidence type="ECO:0000259" key="10">
    <source>
        <dbReference type="PROSITE" id="PS51846"/>
    </source>
</evidence>
<accession>A0A1I4FEY6</accession>
<keyword evidence="5 8" id="KW-1133">Transmembrane helix</keyword>
<dbReference type="PANTHER" id="PTHR43099:SF5">
    <property type="entry name" value="HLYC_CORC FAMILY TRANSPORTER"/>
    <property type="match status" value="1"/>
</dbReference>
<dbReference type="PROSITE" id="PS51846">
    <property type="entry name" value="CNNM"/>
    <property type="match status" value="1"/>
</dbReference>
<name>A0A1I4FEY6_9EURY</name>
<evidence type="ECO:0000256" key="7">
    <source>
        <dbReference type="PROSITE-ProRule" id="PRU00703"/>
    </source>
</evidence>